<evidence type="ECO:0000313" key="3">
    <source>
        <dbReference type="Proteomes" id="UP000799438"/>
    </source>
</evidence>
<organism evidence="2 3">
    <name type="scientific">Aplosporella prunicola CBS 121167</name>
    <dbReference type="NCBI Taxonomy" id="1176127"/>
    <lineage>
        <taxon>Eukaryota</taxon>
        <taxon>Fungi</taxon>
        <taxon>Dikarya</taxon>
        <taxon>Ascomycota</taxon>
        <taxon>Pezizomycotina</taxon>
        <taxon>Dothideomycetes</taxon>
        <taxon>Dothideomycetes incertae sedis</taxon>
        <taxon>Botryosphaeriales</taxon>
        <taxon>Aplosporellaceae</taxon>
        <taxon>Aplosporella</taxon>
    </lineage>
</organism>
<feature type="region of interest" description="Disordered" evidence="1">
    <location>
        <begin position="329"/>
        <end position="350"/>
    </location>
</feature>
<proteinExistence type="predicted"/>
<dbReference type="RefSeq" id="XP_033398372.1">
    <property type="nucleotide sequence ID" value="XM_033540413.1"/>
</dbReference>
<dbReference type="GeneID" id="54297909"/>
<dbReference type="Proteomes" id="UP000799438">
    <property type="component" value="Unassembled WGS sequence"/>
</dbReference>
<dbReference type="AlphaFoldDB" id="A0A6A6BET8"/>
<keyword evidence="3" id="KW-1185">Reference proteome</keyword>
<feature type="compositionally biased region" description="Basic and acidic residues" evidence="1">
    <location>
        <begin position="94"/>
        <end position="106"/>
    </location>
</feature>
<feature type="compositionally biased region" description="Low complexity" evidence="1">
    <location>
        <begin position="594"/>
        <end position="622"/>
    </location>
</feature>
<name>A0A6A6BET8_9PEZI</name>
<dbReference type="EMBL" id="ML995484">
    <property type="protein sequence ID" value="KAF2142660.1"/>
    <property type="molecule type" value="Genomic_DNA"/>
</dbReference>
<sequence>MSGFHFLTTDNPAQFKNERFLKCIRSHAMLSVRQKEQRQQSEAPSRRQSAGRAQVLRQAQAPSSELVANGNPPAPKRRRKRPAVSQPDDDDDDANKKANADDAKADDTITAADADVALEKLRRRLAKPRGRARTSRGSSIFKDPQRKLGRGVDPLGSFPDFENPRVSIWELKQRFDPYLMTEVLQTRYFPAMDGCKQAWLSTAHVKSTYADILDGLVGESQRTRQIKEEVFRCVHQDFAADPGRAASDGLFITSTLLLAAELVLGDESTIKVYENGLERIVEARGGSLAALGAEGVIASAGCSVTHLAAAVREGQPPPVFRAFQYQENQDNQNNQVQPATPTPTPQRMPESPLCCRPGAQAFMSLRAHCAPETLALLADMRALTDLFLTAAPNDTIASAAAWAAHHRARQAHMSPDSPAPRTHHLLHAACQHAAVLYSFAIAARVPFSTAGRRLGRADGSADPPTHPSVAILAALQKLDLLELAAGPLIGVLLWITLVATTAARDPSYAARQLEDAPAPTATATASAAAAAAAAVASPVSTASTLSTASFPSPQLSSASPSSSDASPGSTTYAASPGAHTTSPPPTFFPGSAVSPPTFHASPSASSSTTTHTSPFLTHPSPSNSTANQSANHFQPPPQNPAHAQNRHANALPTATTTLRASAAAAAGLPAESPAERYRRALSRKGLAMVALLCCVRLISFDGPASLEAQRRFAGVQEMLRGAERAREWSAKAKARGNANANGGMGEGNASGRMGFESVVEGFGFGFEGVW</sequence>
<evidence type="ECO:0000256" key="1">
    <source>
        <dbReference type="SAM" id="MobiDB-lite"/>
    </source>
</evidence>
<feature type="region of interest" description="Disordered" evidence="1">
    <location>
        <begin position="544"/>
        <end position="646"/>
    </location>
</feature>
<accession>A0A6A6BET8</accession>
<gene>
    <name evidence="2" type="ORF">K452DRAFT_287071</name>
</gene>
<feature type="compositionally biased region" description="Low complexity" evidence="1">
    <location>
        <begin position="329"/>
        <end position="339"/>
    </location>
</feature>
<feature type="region of interest" description="Disordered" evidence="1">
    <location>
        <begin position="31"/>
        <end position="106"/>
    </location>
</feature>
<dbReference type="OrthoDB" id="415825at2759"/>
<reference evidence="2" key="1">
    <citation type="journal article" date="2020" name="Stud. Mycol.">
        <title>101 Dothideomycetes genomes: a test case for predicting lifestyles and emergence of pathogens.</title>
        <authorList>
            <person name="Haridas S."/>
            <person name="Albert R."/>
            <person name="Binder M."/>
            <person name="Bloem J."/>
            <person name="Labutti K."/>
            <person name="Salamov A."/>
            <person name="Andreopoulos B."/>
            <person name="Baker S."/>
            <person name="Barry K."/>
            <person name="Bills G."/>
            <person name="Bluhm B."/>
            <person name="Cannon C."/>
            <person name="Castanera R."/>
            <person name="Culley D."/>
            <person name="Daum C."/>
            <person name="Ezra D."/>
            <person name="Gonzalez J."/>
            <person name="Henrissat B."/>
            <person name="Kuo A."/>
            <person name="Liang C."/>
            <person name="Lipzen A."/>
            <person name="Lutzoni F."/>
            <person name="Magnuson J."/>
            <person name="Mondo S."/>
            <person name="Nolan M."/>
            <person name="Ohm R."/>
            <person name="Pangilinan J."/>
            <person name="Park H.-J."/>
            <person name="Ramirez L."/>
            <person name="Alfaro M."/>
            <person name="Sun H."/>
            <person name="Tritt A."/>
            <person name="Yoshinaga Y."/>
            <person name="Zwiers L.-H."/>
            <person name="Turgeon B."/>
            <person name="Goodwin S."/>
            <person name="Spatafora J."/>
            <person name="Crous P."/>
            <person name="Grigoriev I."/>
        </authorList>
    </citation>
    <scope>NUCLEOTIDE SEQUENCE</scope>
    <source>
        <strain evidence="2">CBS 121167</strain>
    </source>
</reference>
<protein>
    <submittedName>
        <fullName evidence="2">Uncharacterized protein</fullName>
    </submittedName>
</protein>
<dbReference type="PANTHER" id="PTHR37540:SF5">
    <property type="entry name" value="TRANSCRIPTION FACTOR DOMAIN-CONTAINING PROTEIN"/>
    <property type="match status" value="1"/>
</dbReference>
<evidence type="ECO:0000313" key="2">
    <source>
        <dbReference type="EMBL" id="KAF2142660.1"/>
    </source>
</evidence>
<feature type="compositionally biased region" description="Basic residues" evidence="1">
    <location>
        <begin position="125"/>
        <end position="134"/>
    </location>
</feature>
<feature type="compositionally biased region" description="Low complexity" evidence="1">
    <location>
        <begin position="544"/>
        <end position="569"/>
    </location>
</feature>
<dbReference type="PANTHER" id="PTHR37540">
    <property type="entry name" value="TRANSCRIPTION FACTOR (ACR-2), PUTATIVE-RELATED-RELATED"/>
    <property type="match status" value="1"/>
</dbReference>
<feature type="region of interest" description="Disordered" evidence="1">
    <location>
        <begin position="125"/>
        <end position="155"/>
    </location>
</feature>